<accession>A0A7S1VMX1</accession>
<proteinExistence type="predicted"/>
<dbReference type="Pfam" id="PF01753">
    <property type="entry name" value="zf-MYND"/>
    <property type="match status" value="1"/>
</dbReference>
<keyword evidence="1" id="KW-0479">Metal-binding</keyword>
<evidence type="ECO:0000259" key="5">
    <source>
        <dbReference type="PROSITE" id="PS50865"/>
    </source>
</evidence>
<name>A0A7S1VMX1_9STRA</name>
<dbReference type="InterPro" id="IPR002893">
    <property type="entry name" value="Znf_MYND"/>
</dbReference>
<dbReference type="GO" id="GO:0008270">
    <property type="term" value="F:zinc ion binding"/>
    <property type="evidence" value="ECO:0007669"/>
    <property type="project" value="UniProtKB-KW"/>
</dbReference>
<evidence type="ECO:0000256" key="3">
    <source>
        <dbReference type="ARBA" id="ARBA00022833"/>
    </source>
</evidence>
<dbReference type="AlphaFoldDB" id="A0A7S1VMX1"/>
<protein>
    <recommendedName>
        <fullName evidence="5">MYND-type domain-containing protein</fullName>
    </recommendedName>
</protein>
<evidence type="ECO:0000256" key="4">
    <source>
        <dbReference type="PROSITE-ProRule" id="PRU00134"/>
    </source>
</evidence>
<evidence type="ECO:0000313" key="6">
    <source>
        <dbReference type="EMBL" id="CAD9305163.1"/>
    </source>
</evidence>
<evidence type="ECO:0000256" key="1">
    <source>
        <dbReference type="ARBA" id="ARBA00022723"/>
    </source>
</evidence>
<keyword evidence="2 4" id="KW-0863">Zinc-finger</keyword>
<evidence type="ECO:0000256" key="2">
    <source>
        <dbReference type="ARBA" id="ARBA00022771"/>
    </source>
</evidence>
<sequence>MPISRTINNNKNKNMETQEMKKICHWCNDEIEEGGSRDCWCGRCQAVAYCSRGCQTNDWKRGGHRELCGQQNYDQHHRDLHAALLDLFRSEYTWLQGLTLEEKGRLIDHETGNDFLHPYEIDARQYGGRLVRQYKALNHLIRAGEIALAVVGAINCVYIDFTQTLTTKFWHELLEPWFQRYSELLTRAGFQCRFVDHSVKFQDRKCKCPIVNCNNLVELGPGILCINTNNLTPDDVRRIDTFFATETQEREVKPLYADFASWTPHLAELQSTPEELEDPGGSFGGVAFYFHYPGAILGASACCTKSFEIGPLHRNHAVAAGDLFWRCYSLMKGVGFTLSFGVMSPVGRSWSPDETARAYLAAAGNDIALLNRWHERGLWKWPDEDDAPPPFEEVVRAANQLV</sequence>
<organism evidence="6">
    <name type="scientific">Grammatophora oceanica</name>
    <dbReference type="NCBI Taxonomy" id="210454"/>
    <lineage>
        <taxon>Eukaryota</taxon>
        <taxon>Sar</taxon>
        <taxon>Stramenopiles</taxon>
        <taxon>Ochrophyta</taxon>
        <taxon>Bacillariophyta</taxon>
        <taxon>Fragilariophyceae</taxon>
        <taxon>Fragilariophycidae</taxon>
        <taxon>Rhabdonematales</taxon>
        <taxon>Grammatophoraceae</taxon>
        <taxon>Grammatophora</taxon>
    </lineage>
</organism>
<dbReference type="PROSITE" id="PS50865">
    <property type="entry name" value="ZF_MYND_2"/>
    <property type="match status" value="1"/>
</dbReference>
<dbReference type="Gene3D" id="6.10.140.2220">
    <property type="match status" value="1"/>
</dbReference>
<feature type="domain" description="MYND-type" evidence="5">
    <location>
        <begin position="24"/>
        <end position="68"/>
    </location>
</feature>
<dbReference type="SUPFAM" id="SSF144232">
    <property type="entry name" value="HIT/MYND zinc finger-like"/>
    <property type="match status" value="1"/>
</dbReference>
<dbReference type="PROSITE" id="PS01360">
    <property type="entry name" value="ZF_MYND_1"/>
    <property type="match status" value="1"/>
</dbReference>
<dbReference type="EMBL" id="HBGK01045378">
    <property type="protein sequence ID" value="CAD9305163.1"/>
    <property type="molecule type" value="Transcribed_RNA"/>
</dbReference>
<gene>
    <name evidence="6" type="ORF">GOCE00092_LOCUS23903</name>
</gene>
<reference evidence="6" key="1">
    <citation type="submission" date="2021-01" db="EMBL/GenBank/DDBJ databases">
        <authorList>
            <person name="Corre E."/>
            <person name="Pelletier E."/>
            <person name="Niang G."/>
            <person name="Scheremetjew M."/>
            <person name="Finn R."/>
            <person name="Kale V."/>
            <person name="Holt S."/>
            <person name="Cochrane G."/>
            <person name="Meng A."/>
            <person name="Brown T."/>
            <person name="Cohen L."/>
        </authorList>
    </citation>
    <scope>NUCLEOTIDE SEQUENCE</scope>
    <source>
        <strain evidence="6">CCMP 410</strain>
    </source>
</reference>
<keyword evidence="3" id="KW-0862">Zinc</keyword>